<dbReference type="InterPro" id="IPR048348">
    <property type="entry name" value="CCDC22_CC"/>
</dbReference>
<sequence length="74" mass="8635">ILTDTKYVQKEINQLSGKLDRVFQDARKDEARRSTYKLLASIRDNSKQVVEAIHEAGQVKREQCDPWCDLEEQV</sequence>
<protein>
    <recommendedName>
        <fullName evidence="1">CCDC22 coiled-coil domain-containing protein</fullName>
    </recommendedName>
</protein>
<evidence type="ECO:0000259" key="1">
    <source>
        <dbReference type="Pfam" id="PF05667"/>
    </source>
</evidence>
<reference evidence="2" key="1">
    <citation type="submission" date="2017-05" db="UniProtKB">
        <authorList>
            <consortium name="EnsemblMetazoa"/>
        </authorList>
    </citation>
    <scope>IDENTIFICATION</scope>
</reference>
<organism evidence="2">
    <name type="scientific">Amphimedon queenslandica</name>
    <name type="common">Sponge</name>
    <dbReference type="NCBI Taxonomy" id="400682"/>
    <lineage>
        <taxon>Eukaryota</taxon>
        <taxon>Metazoa</taxon>
        <taxon>Porifera</taxon>
        <taxon>Demospongiae</taxon>
        <taxon>Heteroscleromorpha</taxon>
        <taxon>Haplosclerida</taxon>
        <taxon>Niphatidae</taxon>
        <taxon>Amphimedon</taxon>
    </lineage>
</organism>
<dbReference type="EnsemblMetazoa" id="Aqu2.1.00390_001">
    <property type="protein sequence ID" value="Aqu2.1.00390_001"/>
    <property type="gene ID" value="Aqu2.1.00390"/>
</dbReference>
<dbReference type="GO" id="GO:2000060">
    <property type="term" value="P:positive regulation of ubiquitin-dependent protein catabolic process"/>
    <property type="evidence" value="ECO:0007669"/>
    <property type="project" value="TreeGrafter"/>
</dbReference>
<name>A0A1X7SEA8_AMPQE</name>
<dbReference type="Pfam" id="PF05667">
    <property type="entry name" value="CCDC22_CC"/>
    <property type="match status" value="1"/>
</dbReference>
<dbReference type="PANTHER" id="PTHR15668:SF4">
    <property type="entry name" value="COILED-COIL DOMAIN-CONTAINING PROTEIN 22"/>
    <property type="match status" value="1"/>
</dbReference>
<dbReference type="STRING" id="400682.A0A1X7SEA8"/>
<proteinExistence type="predicted"/>
<dbReference type="eggNOG" id="KOG1937">
    <property type="taxonomic scope" value="Eukaryota"/>
</dbReference>
<feature type="domain" description="CCDC22 coiled-coil" evidence="1">
    <location>
        <begin position="1"/>
        <end position="73"/>
    </location>
</feature>
<dbReference type="OrthoDB" id="10266736at2759"/>
<dbReference type="PANTHER" id="PTHR15668">
    <property type="entry name" value="JM1 PROTEIN"/>
    <property type="match status" value="1"/>
</dbReference>
<dbReference type="AlphaFoldDB" id="A0A1X7SEA8"/>
<dbReference type="InterPro" id="IPR008530">
    <property type="entry name" value="CCDC22"/>
</dbReference>
<dbReference type="GO" id="GO:0097602">
    <property type="term" value="F:cullin family protein binding"/>
    <property type="evidence" value="ECO:0007669"/>
    <property type="project" value="TreeGrafter"/>
</dbReference>
<dbReference type="InParanoid" id="A0A1X7SEA8"/>
<evidence type="ECO:0000313" key="2">
    <source>
        <dbReference type="EnsemblMetazoa" id="Aqu2.1.00390_001"/>
    </source>
</evidence>
<accession>A0A1X7SEA8</accession>